<feature type="binding site" evidence="10">
    <location>
        <position position="409"/>
    </location>
    <ligand>
        <name>[4Fe-4S] cluster</name>
        <dbReference type="ChEBI" id="CHEBI:49883"/>
        <note>4Fe-4S-S-AdoMet</note>
    </ligand>
</feature>
<evidence type="ECO:0000313" key="12">
    <source>
        <dbReference type="Proteomes" id="UP000199652"/>
    </source>
</evidence>
<dbReference type="NCBIfam" id="TIGR00190">
    <property type="entry name" value="thiC"/>
    <property type="match status" value="1"/>
</dbReference>
<dbReference type="SFLD" id="SFLDS00113">
    <property type="entry name" value="Radical_SAM_Phosphomethylpyrim"/>
    <property type="match status" value="1"/>
</dbReference>
<keyword evidence="4 10" id="KW-0479">Metal-binding</keyword>
<dbReference type="GO" id="GO:0009228">
    <property type="term" value="P:thiamine biosynthetic process"/>
    <property type="evidence" value="ECO:0007669"/>
    <property type="project" value="UniProtKB-UniRule"/>
</dbReference>
<evidence type="ECO:0000256" key="5">
    <source>
        <dbReference type="ARBA" id="ARBA00022833"/>
    </source>
</evidence>
<protein>
    <recommendedName>
        <fullName evidence="10">Phosphomethylpyrimidine synthase</fullName>
        <ecNumber evidence="10">4.1.99.17</ecNumber>
    </recommendedName>
    <alternativeName>
        <fullName evidence="10">Hydroxymethylpyrimidine phosphate synthase</fullName>
        <shortName evidence="10">HMP-P synthase</shortName>
        <shortName evidence="10">HMP-phosphate synthase</shortName>
        <shortName evidence="10">HMPP synthase</shortName>
    </alternativeName>
    <alternativeName>
        <fullName evidence="10">Thiamine biosynthesis protein ThiC</fullName>
    </alternativeName>
</protein>
<comment type="function">
    <text evidence="1 10">Catalyzes the synthesis of the hydroxymethylpyrimidine phosphate (HMP-P) moiety of thiamine from aminoimidazole ribotide (AIR) in a radical S-adenosyl-L-methionine (SAM)-dependent reaction.</text>
</comment>
<keyword evidence="8 10" id="KW-0411">Iron-sulfur</keyword>
<dbReference type="PANTHER" id="PTHR30557:SF1">
    <property type="entry name" value="PHOSPHOMETHYLPYRIMIDINE SYNTHASE, CHLOROPLASTIC"/>
    <property type="match status" value="1"/>
</dbReference>
<dbReference type="AlphaFoldDB" id="A0A1H3BNP0"/>
<feature type="binding site" evidence="10">
    <location>
        <position position="69"/>
    </location>
    <ligand>
        <name>substrate</name>
    </ligand>
</feature>
<feature type="binding site" evidence="10">
    <location>
        <position position="98"/>
    </location>
    <ligand>
        <name>substrate</name>
    </ligand>
</feature>
<dbReference type="SFLD" id="SFLDG01114">
    <property type="entry name" value="phosphomethylpyrimidine_syntha"/>
    <property type="match status" value="1"/>
</dbReference>
<feature type="binding site" evidence="10">
    <location>
        <position position="416"/>
    </location>
    <ligand>
        <name>[4Fe-4S] cluster</name>
        <dbReference type="ChEBI" id="CHEBI:49883"/>
        <note>4Fe-4S-S-AdoMet</note>
    </ligand>
</feature>
<evidence type="ECO:0000256" key="7">
    <source>
        <dbReference type="ARBA" id="ARBA00023004"/>
    </source>
</evidence>
<keyword evidence="2 10" id="KW-0004">4Fe-4S</keyword>
<dbReference type="InterPro" id="IPR002817">
    <property type="entry name" value="ThiC/BzaA/B"/>
</dbReference>
<reference evidence="12" key="1">
    <citation type="submission" date="2016-10" db="EMBL/GenBank/DDBJ databases">
        <authorList>
            <person name="Varghese N."/>
            <person name="Submissions S."/>
        </authorList>
    </citation>
    <scope>NUCLEOTIDE SEQUENCE [LARGE SCALE GENOMIC DNA]</scope>
    <source>
        <strain evidence="12">VPI 5359</strain>
    </source>
</reference>
<evidence type="ECO:0000256" key="3">
    <source>
        <dbReference type="ARBA" id="ARBA00022691"/>
    </source>
</evidence>
<dbReference type="Pfam" id="PF01964">
    <property type="entry name" value="ThiC_Rad_SAM"/>
    <property type="match status" value="1"/>
</dbReference>
<dbReference type="Gene3D" id="6.10.250.620">
    <property type="match status" value="1"/>
</dbReference>
<feature type="binding site" evidence="10">
    <location>
        <position position="292"/>
    </location>
    <ligand>
        <name>substrate</name>
    </ligand>
</feature>
<dbReference type="SFLD" id="SFLDF00407">
    <property type="entry name" value="phosphomethylpyrimidine_syntha"/>
    <property type="match status" value="1"/>
</dbReference>
<dbReference type="FunFam" id="3.20.20.540:FF:000001">
    <property type="entry name" value="Phosphomethylpyrimidine synthase"/>
    <property type="match status" value="1"/>
</dbReference>
<comment type="pathway">
    <text evidence="10">Cofactor biosynthesis; thiamine diphosphate biosynthesis.</text>
</comment>
<evidence type="ECO:0000256" key="10">
    <source>
        <dbReference type="HAMAP-Rule" id="MF_00089"/>
    </source>
</evidence>
<dbReference type="RefSeq" id="WP_090242907.1">
    <property type="nucleotide sequence ID" value="NZ_FNOU01000002.1"/>
</dbReference>
<dbReference type="InterPro" id="IPR038521">
    <property type="entry name" value="ThiC/Bza_core_dom"/>
</dbReference>
<organism evidence="11 12">
    <name type="scientific">Eubacterium barkeri</name>
    <name type="common">Clostridium barkeri</name>
    <dbReference type="NCBI Taxonomy" id="1528"/>
    <lineage>
        <taxon>Bacteria</taxon>
        <taxon>Bacillati</taxon>
        <taxon>Bacillota</taxon>
        <taxon>Clostridia</taxon>
        <taxon>Eubacteriales</taxon>
        <taxon>Eubacteriaceae</taxon>
        <taxon>Eubacterium</taxon>
    </lineage>
</organism>
<dbReference type="GO" id="GO:0005829">
    <property type="term" value="C:cytosol"/>
    <property type="evidence" value="ECO:0007669"/>
    <property type="project" value="TreeGrafter"/>
</dbReference>
<dbReference type="Proteomes" id="UP000199652">
    <property type="component" value="Unassembled WGS sequence"/>
</dbReference>
<dbReference type="EC" id="4.1.99.17" evidence="10"/>
<comment type="similarity">
    <text evidence="10">Belongs to the ThiC family.</text>
</comment>
<feature type="binding site" evidence="10">
    <location>
        <position position="412"/>
    </location>
    <ligand>
        <name>[4Fe-4S] cluster</name>
        <dbReference type="ChEBI" id="CHEBI:49883"/>
        <note>4Fe-4S-S-AdoMet</note>
    </ligand>
</feature>
<proteinExistence type="inferred from homology"/>
<keyword evidence="7 10" id="KW-0408">Iron</keyword>
<keyword evidence="9 10" id="KW-0456">Lyase</keyword>
<feature type="binding site" evidence="10">
    <location>
        <position position="163"/>
    </location>
    <ligand>
        <name>substrate</name>
    </ligand>
</feature>
<evidence type="ECO:0000256" key="6">
    <source>
        <dbReference type="ARBA" id="ARBA00022977"/>
    </source>
</evidence>
<evidence type="ECO:0000256" key="4">
    <source>
        <dbReference type="ARBA" id="ARBA00022723"/>
    </source>
</evidence>
<dbReference type="GO" id="GO:0051539">
    <property type="term" value="F:4 iron, 4 sulfur cluster binding"/>
    <property type="evidence" value="ECO:0007669"/>
    <property type="project" value="UniProtKB-KW"/>
</dbReference>
<dbReference type="OrthoDB" id="9805897at2"/>
<feature type="binding site" evidence="10">
    <location>
        <position position="265"/>
    </location>
    <ligand>
        <name>substrate</name>
    </ligand>
</feature>
<dbReference type="STRING" id="1528.SAMN04488579_102152"/>
<keyword evidence="3 10" id="KW-0949">S-adenosyl-L-methionine</keyword>
<evidence type="ECO:0000256" key="1">
    <source>
        <dbReference type="ARBA" id="ARBA00003175"/>
    </source>
</evidence>
<feature type="binding site" evidence="10">
    <location>
        <position position="127"/>
    </location>
    <ligand>
        <name>substrate</name>
    </ligand>
</feature>
<dbReference type="UniPathway" id="UPA00060"/>
<sequence>MTYTTQMDAARQGIITEEMKRVAKKEGIRTEDLMALMAQGKAIIPCNKNHVALDPAGLGSMLKTKINVNLGTSRDMTDLSMELEKVQSAVDLGAEAIMDLSSYGDTQKFRRMLTKECPAMIGTVPIYDAVVYYHKPLIEITTEEWLDIVRMHAEDGVDFMTIHCGINKETAVKFKRNKRLMNIVSRGGSIIFAWMEMTGKENPFFEHYDAILEICRQYDVTMSLGDACRPGCLQDATDASQIEELMTLGELTKRAWEKDVQVMIEGPGHMPINQIAANMEIQKTLCHGAPFYVLGPLVTDVAPGYDHITSAIGGAIAASNGAAFLCYVTPAEHLRLPDVADVKEGIIAARIAAHSADIAKGIPGAMDWDNAMSAARKKLDWKGMFDLAIDPEKARAYRESSQPEKEDTCSMCGNFCAVKNMNRILEGEIVSIFDE</sequence>
<dbReference type="GO" id="GO:0070284">
    <property type="term" value="F:phosphomethylpyrimidine synthase activity"/>
    <property type="evidence" value="ECO:0007669"/>
    <property type="project" value="UniProtKB-EC"/>
</dbReference>
<comment type="cofactor">
    <cofactor evidence="10">
        <name>[4Fe-4S] cluster</name>
        <dbReference type="ChEBI" id="CHEBI:49883"/>
    </cofactor>
    <text evidence="10">Binds 1 [4Fe-4S] cluster per subunit. The cluster is coordinated with 3 cysteines and an exchangeable S-adenosyl-L-methionine.</text>
</comment>
<dbReference type="EMBL" id="FNOU01000002">
    <property type="protein sequence ID" value="SDX43556.1"/>
    <property type="molecule type" value="Genomic_DNA"/>
</dbReference>
<dbReference type="NCBIfam" id="NF009895">
    <property type="entry name" value="PRK13352.1"/>
    <property type="match status" value="1"/>
</dbReference>
<dbReference type="HAMAP" id="MF_00089">
    <property type="entry name" value="ThiC"/>
    <property type="match status" value="1"/>
</dbReference>
<feature type="binding site" evidence="10">
    <location>
        <begin position="226"/>
        <end position="229"/>
    </location>
    <ligand>
        <name>substrate</name>
    </ligand>
</feature>
<dbReference type="Gene3D" id="3.20.20.540">
    <property type="entry name" value="Radical SAM ThiC family, central domain"/>
    <property type="match status" value="1"/>
</dbReference>
<comment type="catalytic activity">
    <reaction evidence="10">
        <text>5-amino-1-(5-phospho-beta-D-ribosyl)imidazole + S-adenosyl-L-methionine = 4-amino-2-methyl-5-(phosphooxymethyl)pyrimidine + CO + 5'-deoxyadenosine + formate + L-methionine + 3 H(+)</text>
        <dbReference type="Rhea" id="RHEA:24840"/>
        <dbReference type="ChEBI" id="CHEBI:15378"/>
        <dbReference type="ChEBI" id="CHEBI:15740"/>
        <dbReference type="ChEBI" id="CHEBI:17245"/>
        <dbReference type="ChEBI" id="CHEBI:17319"/>
        <dbReference type="ChEBI" id="CHEBI:57844"/>
        <dbReference type="ChEBI" id="CHEBI:58354"/>
        <dbReference type="ChEBI" id="CHEBI:59789"/>
        <dbReference type="ChEBI" id="CHEBI:137981"/>
        <dbReference type="EC" id="4.1.99.17"/>
    </reaction>
</comment>
<dbReference type="InterPro" id="IPR037509">
    <property type="entry name" value="ThiC"/>
</dbReference>
<name>A0A1H3BNP0_EUBBA</name>
<feature type="binding site" evidence="10">
    <location>
        <position position="269"/>
    </location>
    <ligand>
        <name>Zn(2+)</name>
        <dbReference type="ChEBI" id="CHEBI:29105"/>
    </ligand>
</feature>
<gene>
    <name evidence="10" type="primary">thiC</name>
    <name evidence="11" type="ORF">SAMN04488579_102152</name>
</gene>
<dbReference type="GO" id="GO:0009229">
    <property type="term" value="P:thiamine diphosphate biosynthetic process"/>
    <property type="evidence" value="ECO:0007669"/>
    <property type="project" value="UniProtKB-UniRule"/>
</dbReference>
<keyword evidence="5 10" id="KW-0862">Zinc</keyword>
<feature type="binding site" evidence="10">
    <location>
        <position position="333"/>
    </location>
    <ligand>
        <name>Zn(2+)</name>
        <dbReference type="ChEBI" id="CHEBI:29105"/>
    </ligand>
</feature>
<keyword evidence="12" id="KW-1185">Reference proteome</keyword>
<accession>A0A1H3BNP0</accession>
<evidence type="ECO:0000313" key="11">
    <source>
        <dbReference type="EMBL" id="SDX43556.1"/>
    </source>
</evidence>
<feature type="binding site" evidence="10">
    <location>
        <begin position="185"/>
        <end position="187"/>
    </location>
    <ligand>
        <name>substrate</name>
    </ligand>
</feature>
<evidence type="ECO:0000256" key="9">
    <source>
        <dbReference type="ARBA" id="ARBA00023239"/>
    </source>
</evidence>
<dbReference type="GO" id="GO:0008270">
    <property type="term" value="F:zinc ion binding"/>
    <property type="evidence" value="ECO:0007669"/>
    <property type="project" value="UniProtKB-UniRule"/>
</dbReference>
<dbReference type="PANTHER" id="PTHR30557">
    <property type="entry name" value="THIAMINE BIOSYNTHESIS PROTEIN THIC"/>
    <property type="match status" value="1"/>
</dbReference>
<evidence type="ECO:0000256" key="2">
    <source>
        <dbReference type="ARBA" id="ARBA00022485"/>
    </source>
</evidence>
<evidence type="ECO:0000256" key="8">
    <source>
        <dbReference type="ARBA" id="ARBA00023014"/>
    </source>
</evidence>
<keyword evidence="6 10" id="KW-0784">Thiamine biosynthesis</keyword>